<evidence type="ECO:0000313" key="4">
    <source>
        <dbReference type="EMBL" id="GAA0250586.1"/>
    </source>
</evidence>
<dbReference type="InterPro" id="IPR011965">
    <property type="entry name" value="PaaX_trns_reg"/>
</dbReference>
<proteinExistence type="predicted"/>
<dbReference type="InterPro" id="IPR048846">
    <property type="entry name" value="PaaX-like_central"/>
</dbReference>
<dbReference type="Gene3D" id="1.10.10.10">
    <property type="entry name" value="Winged helix-like DNA-binding domain superfamily/Winged helix DNA-binding domain"/>
    <property type="match status" value="1"/>
</dbReference>
<dbReference type="Proteomes" id="UP001500967">
    <property type="component" value="Unassembled WGS sequence"/>
</dbReference>
<feature type="domain" description="Transcriptional repressor PaaX-like central Cas2-like" evidence="3">
    <location>
        <begin position="81"/>
        <end position="153"/>
    </location>
</feature>
<dbReference type="Pfam" id="PF08223">
    <property type="entry name" value="PaaX_C"/>
    <property type="match status" value="1"/>
</dbReference>
<sequence length="271" mass="29929">MLGDFWLDEDAEVPLGAVVEMMGAFGTSAASARRAIARLADRGTVLSTRAGRRARLRLSPAARASVREAAGRILRFGRPDDDWDGRWTLVAFSVPEERRQVRHQVRTALRWFGFGALFDGVWISPRASVTAVEDVLRAHALDTMSIFRVETVGSPPLGAWPLRGAEAAYLDVLATYRPIRDRVRAGAVGAAEALVARVRLMDAWRRIPALDPGLPDRLLPASWPRAAGYALFAEVYDTLGPLAEYRARQLVTQHDPDLTALTRHHTSADWD</sequence>
<reference evidence="5" key="1">
    <citation type="journal article" date="2019" name="Int. J. Syst. Evol. Microbiol.">
        <title>The Global Catalogue of Microorganisms (GCM) 10K type strain sequencing project: providing services to taxonomists for standard genome sequencing and annotation.</title>
        <authorList>
            <consortium name="The Broad Institute Genomics Platform"/>
            <consortium name="The Broad Institute Genome Sequencing Center for Infectious Disease"/>
            <person name="Wu L."/>
            <person name="Ma J."/>
        </authorList>
    </citation>
    <scope>NUCLEOTIDE SEQUENCE [LARGE SCALE GENOMIC DNA]</scope>
    <source>
        <strain evidence="5">JCM 10425</strain>
    </source>
</reference>
<protein>
    <submittedName>
        <fullName evidence="4">PaaX family transcriptional regulator C-terminal domain-containing protein</fullName>
    </submittedName>
</protein>
<evidence type="ECO:0000313" key="5">
    <source>
        <dbReference type="Proteomes" id="UP001500967"/>
    </source>
</evidence>
<comment type="caution">
    <text evidence="4">The sequence shown here is derived from an EMBL/GenBank/DDBJ whole genome shotgun (WGS) entry which is preliminary data.</text>
</comment>
<dbReference type="PANTHER" id="PTHR30319">
    <property type="entry name" value="PHENYLACETIC ACID REGULATOR-RELATED TRANSCRIPTIONAL REPRESSOR"/>
    <property type="match status" value="1"/>
</dbReference>
<dbReference type="Pfam" id="PF07848">
    <property type="entry name" value="PaaX"/>
    <property type="match status" value="1"/>
</dbReference>
<dbReference type="PANTHER" id="PTHR30319:SF1">
    <property type="entry name" value="TRANSCRIPTIONAL REPRESSOR PAAX"/>
    <property type="match status" value="1"/>
</dbReference>
<dbReference type="Gene3D" id="3.30.70.2650">
    <property type="match status" value="1"/>
</dbReference>
<feature type="domain" description="Transcriptional repressor PaaX-like C-terminal" evidence="2">
    <location>
        <begin position="160"/>
        <end position="244"/>
    </location>
</feature>
<evidence type="ECO:0000259" key="1">
    <source>
        <dbReference type="Pfam" id="PF07848"/>
    </source>
</evidence>
<accession>A0ABP3E655</accession>
<evidence type="ECO:0000259" key="2">
    <source>
        <dbReference type="Pfam" id="PF08223"/>
    </source>
</evidence>
<organism evidence="4 5">
    <name type="scientific">Cryptosporangium japonicum</name>
    <dbReference type="NCBI Taxonomy" id="80872"/>
    <lineage>
        <taxon>Bacteria</taxon>
        <taxon>Bacillati</taxon>
        <taxon>Actinomycetota</taxon>
        <taxon>Actinomycetes</taxon>
        <taxon>Cryptosporangiales</taxon>
        <taxon>Cryptosporangiaceae</taxon>
        <taxon>Cryptosporangium</taxon>
    </lineage>
</organism>
<feature type="domain" description="Transcriptional repressor PaaX-like N-terminal" evidence="1">
    <location>
        <begin position="2"/>
        <end position="59"/>
    </location>
</feature>
<dbReference type="Gene3D" id="1.20.58.1460">
    <property type="match status" value="1"/>
</dbReference>
<dbReference type="InterPro" id="IPR013225">
    <property type="entry name" value="PaaX_C"/>
</dbReference>
<evidence type="ECO:0000259" key="3">
    <source>
        <dbReference type="Pfam" id="PF20803"/>
    </source>
</evidence>
<name>A0ABP3E655_9ACTN</name>
<keyword evidence="5" id="KW-1185">Reference proteome</keyword>
<gene>
    <name evidence="4" type="ORF">GCM10009539_39670</name>
</gene>
<dbReference type="PIRSF" id="PIRSF020623">
    <property type="entry name" value="PaaX"/>
    <property type="match status" value="1"/>
</dbReference>
<dbReference type="InterPro" id="IPR036388">
    <property type="entry name" value="WH-like_DNA-bd_sf"/>
</dbReference>
<dbReference type="InterPro" id="IPR012906">
    <property type="entry name" value="PaaX-like_N"/>
</dbReference>
<dbReference type="EMBL" id="BAAAGX010000016">
    <property type="protein sequence ID" value="GAA0250586.1"/>
    <property type="molecule type" value="Genomic_DNA"/>
</dbReference>
<dbReference type="Pfam" id="PF20803">
    <property type="entry name" value="PaaX_M"/>
    <property type="match status" value="1"/>
</dbReference>